<gene>
    <name evidence="2" type="ORF">DJ018_15935</name>
</gene>
<organism evidence="2 3">
    <name type="scientific">Phenylobacterium deserti</name>
    <dbReference type="NCBI Taxonomy" id="1914756"/>
    <lineage>
        <taxon>Bacteria</taxon>
        <taxon>Pseudomonadati</taxon>
        <taxon>Pseudomonadota</taxon>
        <taxon>Alphaproteobacteria</taxon>
        <taxon>Caulobacterales</taxon>
        <taxon>Caulobacteraceae</taxon>
        <taxon>Phenylobacterium</taxon>
    </lineage>
</organism>
<feature type="transmembrane region" description="Helical" evidence="1">
    <location>
        <begin position="227"/>
        <end position="253"/>
    </location>
</feature>
<keyword evidence="3" id="KW-1185">Reference proteome</keyword>
<evidence type="ECO:0000256" key="1">
    <source>
        <dbReference type="SAM" id="Phobius"/>
    </source>
</evidence>
<feature type="transmembrane region" description="Helical" evidence="1">
    <location>
        <begin position="265"/>
        <end position="284"/>
    </location>
</feature>
<sequence length="589" mass="62503">MAAPHAKLGSDKERGMGEGEQPAARRLIAVRLAIGAVQGLALYALSKAPEGGPRALLAGLNLAALFTPVVLLGGYGVLRARVLMIWSLAAAALCGALAAYDVAFGQGPEQGAHWPSAPLILFLGAALFIVHHLIGPADGEGRWRASYGRYFDDGWRDGVRLVLAAAFVGALWLLLALAAALFGLIGLEIVGQLIQRGWFAIPVTTLFFAMAIHLTDVRAALVRGARTLGLTLLAWLAPVMTLIAAGFLLSLPFTGLAPLWETGKASPILLGAAAALIILINAAYQDGERPDFPPAVLRWTVRAASLVLVPLALIALYGVGLRVAQRGLTPDRIYALVCLVPAAVYGFGYAWAAVTRGPWMRRLEPTNIVAAHLVVALIVLVFSPVIDPVRLSVNDQVDRLRSGKVSAELFDYSFLRWDAGDRGKRALQTLARDGAGADPAAVRARAAAALARQTRSTQEVVATAVTPAKLQVVGAALPADFLSQTAWPQFEEPTRSCGHGENRCLAFVIDLAPNPGAEVAILGAMQQGVYGRTPEGWRQVGSMRLCAGELQALKAGRFRWAQQTRPVLEIAGRARAFEPLLDCDRAAAP</sequence>
<dbReference type="AlphaFoldDB" id="A0A328AAH2"/>
<dbReference type="Proteomes" id="UP000249725">
    <property type="component" value="Unassembled WGS sequence"/>
</dbReference>
<feature type="transmembrane region" description="Helical" evidence="1">
    <location>
        <begin position="58"/>
        <end position="78"/>
    </location>
</feature>
<proteinExistence type="predicted"/>
<reference evidence="3" key="1">
    <citation type="submission" date="2018-05" db="EMBL/GenBank/DDBJ databases">
        <authorList>
            <person name="Li X."/>
        </authorList>
    </citation>
    <scope>NUCLEOTIDE SEQUENCE [LARGE SCALE GENOMIC DNA]</scope>
    <source>
        <strain evidence="3">YIM 73061</strain>
    </source>
</reference>
<feature type="transmembrane region" description="Helical" evidence="1">
    <location>
        <begin position="197"/>
        <end position="215"/>
    </location>
</feature>
<feature type="transmembrane region" description="Helical" evidence="1">
    <location>
        <begin position="333"/>
        <end position="354"/>
    </location>
</feature>
<dbReference type="Pfam" id="PF13687">
    <property type="entry name" value="DUF4153"/>
    <property type="match status" value="1"/>
</dbReference>
<keyword evidence="1" id="KW-1133">Transmembrane helix</keyword>
<dbReference type="EMBL" id="QFYR01000004">
    <property type="protein sequence ID" value="RAK51427.1"/>
    <property type="molecule type" value="Genomic_DNA"/>
</dbReference>
<evidence type="ECO:0000313" key="2">
    <source>
        <dbReference type="EMBL" id="RAK51427.1"/>
    </source>
</evidence>
<feature type="transmembrane region" description="Helical" evidence="1">
    <location>
        <begin position="28"/>
        <end position="46"/>
    </location>
</feature>
<feature type="transmembrane region" description="Helical" evidence="1">
    <location>
        <begin position="85"/>
        <end position="104"/>
    </location>
</feature>
<feature type="transmembrane region" description="Helical" evidence="1">
    <location>
        <begin position="116"/>
        <end position="137"/>
    </location>
</feature>
<name>A0A328AAH2_9CAUL</name>
<accession>A0A328AAH2</accession>
<feature type="transmembrane region" description="Helical" evidence="1">
    <location>
        <begin position="296"/>
        <end position="321"/>
    </location>
</feature>
<dbReference type="OrthoDB" id="7402611at2"/>
<evidence type="ECO:0000313" key="3">
    <source>
        <dbReference type="Proteomes" id="UP000249725"/>
    </source>
</evidence>
<keyword evidence="1" id="KW-0812">Transmembrane</keyword>
<feature type="transmembrane region" description="Helical" evidence="1">
    <location>
        <begin position="158"/>
        <end position="185"/>
    </location>
</feature>
<feature type="transmembrane region" description="Helical" evidence="1">
    <location>
        <begin position="366"/>
        <end position="386"/>
    </location>
</feature>
<protein>
    <submittedName>
        <fullName evidence="2">DUF4153 domain-containing protein</fullName>
    </submittedName>
</protein>
<comment type="caution">
    <text evidence="2">The sequence shown here is derived from an EMBL/GenBank/DDBJ whole genome shotgun (WGS) entry which is preliminary data.</text>
</comment>
<keyword evidence="1" id="KW-0472">Membrane</keyword>
<dbReference type="InterPro" id="IPR025291">
    <property type="entry name" value="DUF4153"/>
</dbReference>